<evidence type="ECO:0000313" key="1">
    <source>
        <dbReference type="EMBL" id="AEJ34761.1"/>
    </source>
</evidence>
<name>F8V657_MIMIV</name>
<dbReference type="InterPro" id="IPR043881">
    <property type="entry name" value="DUF5851"/>
</dbReference>
<dbReference type="Proteomes" id="UP000240552">
    <property type="component" value="Segment"/>
</dbReference>
<organism evidence="1 2">
    <name type="scientific">Acanthamoeba polyphaga mimivirus</name>
    <name type="common">APMV</name>
    <dbReference type="NCBI Taxonomy" id="212035"/>
    <lineage>
        <taxon>Viruses</taxon>
        <taxon>Varidnaviria</taxon>
        <taxon>Bamfordvirae</taxon>
        <taxon>Nucleocytoviricota</taxon>
        <taxon>Megaviricetes</taxon>
        <taxon>Imitervirales</taxon>
        <taxon>Mimiviridae</taxon>
        <taxon>Megamimivirinae</taxon>
        <taxon>Mimivirus</taxon>
        <taxon>Mimivirus bradfordmassiliense</taxon>
    </lineage>
</organism>
<proteinExistence type="predicted"/>
<accession>F8V657</accession>
<gene>
    <name evidence="1" type="primary">L516b</name>
    <name evidence="1" type="ORF">MIMI_L516b</name>
</gene>
<sequence length="149" mass="17670">MANPTFKFDKDLMFHPTKSLIMEARETNYRVFNDLGNQIDAIMKNSNNIMIFPYAYFLIKNVHGKNDYPNSSYKKFDNIIINQLNQYFIELSNGEIYSNYHKNAFFVDSINGFRSINHDLYLKDSTILFPKKIIIMPFMTLLNFQILLR</sequence>
<protein>
    <submittedName>
        <fullName evidence="1">Uncharacterized protein L516b</fullName>
    </submittedName>
</protein>
<reference evidence="1 2" key="1">
    <citation type="journal article" date="2011" name="Proc. Natl. Acad. Sci. U.S.A.">
        <title>Mimivirus shows dramatic genome reduction after intraamoebal culture.</title>
        <authorList>
            <person name="Boyer M."/>
            <person name="Azza S."/>
            <person name="Barrassi L."/>
            <person name="Klose T."/>
            <person name="Campocasso A."/>
            <person name="Pagnier I."/>
            <person name="Fournous G."/>
            <person name="Borg A."/>
            <person name="Robert C."/>
            <person name="Zhang X."/>
            <person name="Desnues C."/>
            <person name="Henrissat B."/>
            <person name="Rossmann M.G."/>
            <person name="La Scola B."/>
            <person name="Raoult D."/>
        </authorList>
    </citation>
    <scope>NUCLEOTIDE SEQUENCE [LARGE SCALE GENOMIC DNA]</scope>
    <source>
        <strain evidence="1">M4</strain>
    </source>
</reference>
<evidence type="ECO:0000313" key="2">
    <source>
        <dbReference type="Proteomes" id="UP000240552"/>
    </source>
</evidence>
<dbReference type="Pfam" id="PF19169">
    <property type="entry name" value="DUF5851"/>
    <property type="match status" value="1"/>
</dbReference>
<dbReference type="EMBL" id="JN036606">
    <property type="protein sequence ID" value="AEJ34761.1"/>
    <property type="molecule type" value="Genomic_DNA"/>
</dbReference>
<organismHost>
    <name type="scientific">Acanthamoeba polyphaga</name>
    <name type="common">Amoeba</name>
    <dbReference type="NCBI Taxonomy" id="5757"/>
</organismHost>